<dbReference type="OrthoDB" id="1746660at2759"/>
<proteinExistence type="predicted"/>
<evidence type="ECO:0000313" key="1">
    <source>
        <dbReference type="EMBL" id="RDX96526.1"/>
    </source>
</evidence>
<dbReference type="Proteomes" id="UP000257109">
    <property type="component" value="Unassembled WGS sequence"/>
</dbReference>
<name>A0A371H1G7_MUCPR</name>
<sequence length="122" mass="14198">MLEEGPKTYADTTKEEEEIQWQGKSTTLNFNSTIGITFKHSFKLWGELNRVKMLVLIDYRASHNFISELLVQKLQFSVKKKTILGEGLPVTKNFYLFLLNRDDVVLGMEWLRKLGPIKADFE</sequence>
<feature type="non-terminal residue" evidence="1">
    <location>
        <position position="1"/>
    </location>
</feature>
<evidence type="ECO:0000313" key="2">
    <source>
        <dbReference type="Proteomes" id="UP000257109"/>
    </source>
</evidence>
<keyword evidence="2" id="KW-1185">Reference proteome</keyword>
<accession>A0A371H1G7</accession>
<organism evidence="1 2">
    <name type="scientific">Mucuna pruriens</name>
    <name type="common">Velvet bean</name>
    <name type="synonym">Dolichos pruriens</name>
    <dbReference type="NCBI Taxonomy" id="157652"/>
    <lineage>
        <taxon>Eukaryota</taxon>
        <taxon>Viridiplantae</taxon>
        <taxon>Streptophyta</taxon>
        <taxon>Embryophyta</taxon>
        <taxon>Tracheophyta</taxon>
        <taxon>Spermatophyta</taxon>
        <taxon>Magnoliopsida</taxon>
        <taxon>eudicotyledons</taxon>
        <taxon>Gunneridae</taxon>
        <taxon>Pentapetalae</taxon>
        <taxon>rosids</taxon>
        <taxon>fabids</taxon>
        <taxon>Fabales</taxon>
        <taxon>Fabaceae</taxon>
        <taxon>Papilionoideae</taxon>
        <taxon>50 kb inversion clade</taxon>
        <taxon>NPAAA clade</taxon>
        <taxon>indigoferoid/millettioid clade</taxon>
        <taxon>Phaseoleae</taxon>
        <taxon>Mucuna</taxon>
    </lineage>
</organism>
<protein>
    <submittedName>
        <fullName evidence="1">Uncharacterized protein</fullName>
    </submittedName>
</protein>
<gene>
    <name evidence="1" type="ORF">CR513_20808</name>
</gene>
<dbReference type="EMBL" id="QJKJ01003863">
    <property type="protein sequence ID" value="RDX96526.1"/>
    <property type="molecule type" value="Genomic_DNA"/>
</dbReference>
<comment type="caution">
    <text evidence="1">The sequence shown here is derived from an EMBL/GenBank/DDBJ whole genome shotgun (WGS) entry which is preliminary data.</text>
</comment>
<dbReference type="AlphaFoldDB" id="A0A371H1G7"/>
<reference evidence="1" key="1">
    <citation type="submission" date="2018-05" db="EMBL/GenBank/DDBJ databases">
        <title>Draft genome of Mucuna pruriens seed.</title>
        <authorList>
            <person name="Nnadi N.E."/>
            <person name="Vos R."/>
            <person name="Hasami M.H."/>
            <person name="Devisetty U.K."/>
            <person name="Aguiy J.C."/>
        </authorList>
    </citation>
    <scope>NUCLEOTIDE SEQUENCE [LARGE SCALE GENOMIC DNA]</scope>
    <source>
        <strain evidence="1">JCA_2017</strain>
    </source>
</reference>